<proteinExistence type="predicted"/>
<evidence type="ECO:0000313" key="3">
    <source>
        <dbReference type="EMBL" id="CAF1930124.1"/>
    </source>
</evidence>
<dbReference type="Pfam" id="PF13456">
    <property type="entry name" value="RVT_3"/>
    <property type="match status" value="1"/>
</dbReference>
<protein>
    <submittedName>
        <fullName evidence="3">(rape) hypothetical protein</fullName>
    </submittedName>
</protein>
<evidence type="ECO:0000259" key="2">
    <source>
        <dbReference type="Pfam" id="PF13456"/>
    </source>
</evidence>
<dbReference type="AlphaFoldDB" id="A0A816L2Q0"/>
<gene>
    <name evidence="3" type="ORF">DARMORV10_C05P36970.1</name>
</gene>
<dbReference type="EMBL" id="HG994369">
    <property type="protein sequence ID" value="CAF1930124.1"/>
    <property type="molecule type" value="Genomic_DNA"/>
</dbReference>
<name>A0A816L2Q0_BRANA</name>
<dbReference type="Proteomes" id="UP001295469">
    <property type="component" value="Chromosome C05"/>
</dbReference>
<dbReference type="OMA" id="GRCGCED"/>
<feature type="region of interest" description="Disordered" evidence="1">
    <location>
        <begin position="316"/>
        <end position="384"/>
    </location>
</feature>
<dbReference type="InterPro" id="IPR044730">
    <property type="entry name" value="RNase_H-like_dom_plant"/>
</dbReference>
<reference evidence="3" key="1">
    <citation type="submission" date="2021-01" db="EMBL/GenBank/DDBJ databases">
        <authorList>
            <consortium name="Genoscope - CEA"/>
            <person name="William W."/>
        </authorList>
    </citation>
    <scope>NUCLEOTIDE SEQUENCE</scope>
</reference>
<dbReference type="PANTHER" id="PTHR34146:SF3">
    <property type="entry name" value="POLYNUCLEOTIDYL TRANSFERASE, RIBONUCLEASE H-LIKE SUPERFAMILY PROTEIN"/>
    <property type="match status" value="1"/>
</dbReference>
<feature type="domain" description="RNase H type-1" evidence="2">
    <location>
        <begin position="4"/>
        <end position="79"/>
    </location>
</feature>
<dbReference type="PANTHER" id="PTHR34146">
    <property type="entry name" value="POLYNUCLEOTIDYL TRANSFERASE, RIBONUCLEASE H-LIKE SUPERFAMILY PROTEIN-RELATED"/>
    <property type="match status" value="1"/>
</dbReference>
<dbReference type="CDD" id="cd06222">
    <property type="entry name" value="RNase_H_like"/>
    <property type="match status" value="1"/>
</dbReference>
<evidence type="ECO:0000256" key="1">
    <source>
        <dbReference type="SAM" id="MobiDB-lite"/>
    </source>
</evidence>
<sequence>MFFVDSSWISPKEKAGIGWALYNGEGTVVLEGKAAIEPIDSPLETEAEALRLATIQMKKLGYHSGTFYGDSSEFNKTLKHTPKYVEMLCHVPYFLEYPWGRESLKTLPLLLPPPVSKKFSDPLESLRDCLTQQTTACYGFPLALQLFAFQTLPQLLEKIPDADSAVNFLDQPSACENTVIILSVQDIVAVEADPALSLQYTVIPDVEKYFWLDEVENDRVTRLVKLMRSRHQFKPSDFPGGDMSFALAAPTKNNTPRLPEKPDARPGPAALQKHGRCGCEDLKPWILQQLERPATGLATGVHTQLGQLETNLRHSLGLPEATIQKTRKRKANDDNHGVSESPKSVCPPSQRPTRKAKKTNSAVSKPGDRKHSYSLCSGDGKRPV</sequence>
<dbReference type="Gramene" id="CDX73347">
    <property type="protein sequence ID" value="CDX73347"/>
    <property type="gene ID" value="GSBRNA2T00106494001"/>
</dbReference>
<organism evidence="3">
    <name type="scientific">Brassica napus</name>
    <name type="common">Rape</name>
    <dbReference type="NCBI Taxonomy" id="3708"/>
    <lineage>
        <taxon>Eukaryota</taxon>
        <taxon>Viridiplantae</taxon>
        <taxon>Streptophyta</taxon>
        <taxon>Embryophyta</taxon>
        <taxon>Tracheophyta</taxon>
        <taxon>Spermatophyta</taxon>
        <taxon>Magnoliopsida</taxon>
        <taxon>eudicotyledons</taxon>
        <taxon>Gunneridae</taxon>
        <taxon>Pentapetalae</taxon>
        <taxon>rosids</taxon>
        <taxon>malvids</taxon>
        <taxon>Brassicales</taxon>
        <taxon>Brassicaceae</taxon>
        <taxon>Brassiceae</taxon>
        <taxon>Brassica</taxon>
    </lineage>
</organism>
<dbReference type="GO" id="GO:0004523">
    <property type="term" value="F:RNA-DNA hybrid ribonuclease activity"/>
    <property type="evidence" value="ECO:0007669"/>
    <property type="project" value="InterPro"/>
</dbReference>
<feature type="region of interest" description="Disordered" evidence="1">
    <location>
        <begin position="251"/>
        <end position="273"/>
    </location>
</feature>
<accession>A0A816L2Q0</accession>
<dbReference type="InterPro" id="IPR002156">
    <property type="entry name" value="RNaseH_domain"/>
</dbReference>
<dbReference type="GO" id="GO:0003676">
    <property type="term" value="F:nucleic acid binding"/>
    <property type="evidence" value="ECO:0007669"/>
    <property type="project" value="InterPro"/>
</dbReference>